<organism evidence="1 2">
    <name type="scientific">Sessilibacter corallicola</name>
    <dbReference type="NCBI Taxonomy" id="2904075"/>
    <lineage>
        <taxon>Bacteria</taxon>
        <taxon>Pseudomonadati</taxon>
        <taxon>Pseudomonadota</taxon>
        <taxon>Gammaproteobacteria</taxon>
        <taxon>Cellvibrionales</taxon>
        <taxon>Cellvibrionaceae</taxon>
        <taxon>Sessilibacter</taxon>
    </lineage>
</organism>
<proteinExistence type="predicted"/>
<dbReference type="SUPFAM" id="SSF69318">
    <property type="entry name" value="Integrin alpha N-terminal domain"/>
    <property type="match status" value="1"/>
</dbReference>
<evidence type="ECO:0000313" key="2">
    <source>
        <dbReference type="Proteomes" id="UP001465153"/>
    </source>
</evidence>
<dbReference type="InterPro" id="IPR028994">
    <property type="entry name" value="Integrin_alpha_N"/>
</dbReference>
<gene>
    <name evidence="1" type="ORF">NBRC116591_34560</name>
</gene>
<keyword evidence="2" id="KW-1185">Reference proteome</keyword>
<sequence length="167" mass="17190">MIAVSFIATNATSCTSDGSDVGTSGTLTAFGFAGAVIPFSLTCTGPGGSTTDTIFIFVSGGGTFDTNINSSNQINSATSLQASTEVNVMDIVESSNYQSLLMDINNDGVKDLMGVDSLTQRLYILVNSANGQQALSKVVEGISDINQLNSVSVSIDGDIVVTTTTQH</sequence>
<name>A0ABQ0ADC0_9GAMM</name>
<dbReference type="EMBL" id="BAABWN010000013">
    <property type="protein sequence ID" value="GAA6169645.1"/>
    <property type="molecule type" value="Genomic_DNA"/>
</dbReference>
<protein>
    <submittedName>
        <fullName evidence="1">Uncharacterized protein</fullName>
    </submittedName>
</protein>
<dbReference type="Proteomes" id="UP001465153">
    <property type="component" value="Unassembled WGS sequence"/>
</dbReference>
<evidence type="ECO:0000313" key="1">
    <source>
        <dbReference type="EMBL" id="GAA6169645.1"/>
    </source>
</evidence>
<comment type="caution">
    <text evidence="1">The sequence shown here is derived from an EMBL/GenBank/DDBJ whole genome shotgun (WGS) entry which is preliminary data.</text>
</comment>
<reference evidence="1 2" key="1">
    <citation type="submission" date="2024-04" db="EMBL/GenBank/DDBJ databases">
        <title>Draft genome sequence of Sessilibacter corallicola NBRC 116591.</title>
        <authorList>
            <person name="Miyakawa T."/>
            <person name="Kusuya Y."/>
            <person name="Miura T."/>
        </authorList>
    </citation>
    <scope>NUCLEOTIDE SEQUENCE [LARGE SCALE GENOMIC DNA]</scope>
    <source>
        <strain evidence="1 2">KU-00831-HH</strain>
    </source>
</reference>
<accession>A0ABQ0ADC0</accession>